<dbReference type="EMBL" id="BMNC01000004">
    <property type="protein sequence ID" value="GGM93297.1"/>
    <property type="molecule type" value="Genomic_DNA"/>
</dbReference>
<name>A0ABQ2HX43_9PSEU</name>
<organism evidence="1 2">
    <name type="scientific">Lentzea pudingi</name>
    <dbReference type="NCBI Taxonomy" id="1789439"/>
    <lineage>
        <taxon>Bacteria</taxon>
        <taxon>Bacillati</taxon>
        <taxon>Actinomycetota</taxon>
        <taxon>Actinomycetes</taxon>
        <taxon>Pseudonocardiales</taxon>
        <taxon>Pseudonocardiaceae</taxon>
        <taxon>Lentzea</taxon>
    </lineage>
</organism>
<evidence type="ECO:0000313" key="1">
    <source>
        <dbReference type="EMBL" id="GGM93297.1"/>
    </source>
</evidence>
<protein>
    <submittedName>
        <fullName evidence="1">Uncharacterized protein</fullName>
    </submittedName>
</protein>
<proteinExistence type="predicted"/>
<accession>A0ABQ2HX43</accession>
<dbReference type="RefSeq" id="WP_189155655.1">
    <property type="nucleotide sequence ID" value="NZ_BMNC01000004.1"/>
</dbReference>
<gene>
    <name evidence="1" type="ORF">GCM10011609_33470</name>
</gene>
<dbReference type="Proteomes" id="UP000597656">
    <property type="component" value="Unassembled WGS sequence"/>
</dbReference>
<comment type="caution">
    <text evidence="1">The sequence shown here is derived from an EMBL/GenBank/DDBJ whole genome shotgun (WGS) entry which is preliminary data.</text>
</comment>
<reference evidence="2" key="1">
    <citation type="journal article" date="2019" name="Int. J. Syst. Evol. Microbiol.">
        <title>The Global Catalogue of Microorganisms (GCM) 10K type strain sequencing project: providing services to taxonomists for standard genome sequencing and annotation.</title>
        <authorList>
            <consortium name="The Broad Institute Genomics Platform"/>
            <consortium name="The Broad Institute Genome Sequencing Center for Infectious Disease"/>
            <person name="Wu L."/>
            <person name="Ma J."/>
        </authorList>
    </citation>
    <scope>NUCLEOTIDE SEQUENCE [LARGE SCALE GENOMIC DNA]</scope>
    <source>
        <strain evidence="2">CGMCC 4.7319</strain>
    </source>
</reference>
<keyword evidence="2" id="KW-1185">Reference proteome</keyword>
<evidence type="ECO:0000313" key="2">
    <source>
        <dbReference type="Proteomes" id="UP000597656"/>
    </source>
</evidence>
<sequence>MVIDLVLWGRVGKVIEAGHKVVKAVVSLATIISKAQGLLRRVEGLTLVPRKSR</sequence>